<proteinExistence type="predicted"/>
<reference evidence="2" key="1">
    <citation type="submission" date="2018-06" db="EMBL/GenBank/DDBJ databases">
        <authorList>
            <person name="Zhirakovskaya E."/>
        </authorList>
    </citation>
    <scope>NUCLEOTIDE SEQUENCE</scope>
</reference>
<name>A0A3B1DU48_9ZZZZ</name>
<sequence>MEKNKSRFLQNDDGTIYDSVTSLTWLANDSRLDLEKDISWDEGEAYAKATNDKKFAGHDDWRLPSIHEATSLYDKSKLNKDHKGGDIQIDSIFPPGMANCTWTSETRGNEAQIIFYVNGLPYWYRKDDKTISHALRLVRR</sequence>
<feature type="domain" description="Lcl C-terminal" evidence="1">
    <location>
        <begin position="14"/>
        <end position="139"/>
    </location>
</feature>
<evidence type="ECO:0000259" key="1">
    <source>
        <dbReference type="Pfam" id="PF07603"/>
    </source>
</evidence>
<gene>
    <name evidence="2" type="ORF">MNBD_NITROSPINAE05-1430</name>
</gene>
<dbReference type="Pfam" id="PF07603">
    <property type="entry name" value="Lcl_C"/>
    <property type="match status" value="1"/>
</dbReference>
<organism evidence="2">
    <name type="scientific">hydrothermal vent metagenome</name>
    <dbReference type="NCBI Taxonomy" id="652676"/>
    <lineage>
        <taxon>unclassified sequences</taxon>
        <taxon>metagenomes</taxon>
        <taxon>ecological metagenomes</taxon>
    </lineage>
</organism>
<accession>A0A3B1DU48</accession>
<protein>
    <recommendedName>
        <fullName evidence="1">Lcl C-terminal domain-containing protein</fullName>
    </recommendedName>
</protein>
<dbReference type="AlphaFoldDB" id="A0A3B1DU48"/>
<dbReference type="EMBL" id="UOGG01000187">
    <property type="protein sequence ID" value="VAX32157.1"/>
    <property type="molecule type" value="Genomic_DNA"/>
</dbReference>
<evidence type="ECO:0000313" key="2">
    <source>
        <dbReference type="EMBL" id="VAX32157.1"/>
    </source>
</evidence>
<dbReference type="InterPro" id="IPR011460">
    <property type="entry name" value="Lcl_C"/>
</dbReference>